<organism evidence="2 3">
    <name type="scientific">Streptomyces formicae</name>
    <dbReference type="NCBI Taxonomy" id="1616117"/>
    <lineage>
        <taxon>Bacteria</taxon>
        <taxon>Bacillati</taxon>
        <taxon>Actinomycetota</taxon>
        <taxon>Actinomycetes</taxon>
        <taxon>Kitasatosporales</taxon>
        <taxon>Streptomycetaceae</taxon>
        <taxon>Streptomyces</taxon>
    </lineage>
</organism>
<evidence type="ECO:0000313" key="3">
    <source>
        <dbReference type="Proteomes" id="UP000221011"/>
    </source>
</evidence>
<keyword evidence="3" id="KW-1185">Reference proteome</keyword>
<dbReference type="AlphaFoldDB" id="A0A291QCG2"/>
<evidence type="ECO:0000313" key="2">
    <source>
        <dbReference type="EMBL" id="ATL29312.1"/>
    </source>
</evidence>
<evidence type="ECO:0000256" key="1">
    <source>
        <dbReference type="SAM" id="MobiDB-lite"/>
    </source>
</evidence>
<reference evidence="2 3" key="1">
    <citation type="submission" date="2017-08" db="EMBL/GenBank/DDBJ databases">
        <title>Complete Genome Sequence of Streptomyces formicae KY5, the formicamycin producer.</title>
        <authorList>
            <person name="Holmes N.A."/>
            <person name="Devine R."/>
            <person name="Qin Z."/>
            <person name="Seipke R.F."/>
            <person name="Wilkinson B."/>
            <person name="Hutchings M.I."/>
        </authorList>
    </citation>
    <scope>NUCLEOTIDE SEQUENCE [LARGE SCALE GENOMIC DNA]</scope>
    <source>
        <strain evidence="2 3">KY5</strain>
    </source>
</reference>
<dbReference type="KEGG" id="sfk:KY5_4294"/>
<protein>
    <submittedName>
        <fullName evidence="2">Uncharacterized protein</fullName>
    </submittedName>
</protein>
<dbReference type="RefSeq" id="WP_159072577.1">
    <property type="nucleotide sequence ID" value="NZ_CP022685.1"/>
</dbReference>
<gene>
    <name evidence="2" type="ORF">KY5_4294</name>
</gene>
<sequence>MAKHQSRDPREQSQQARNAAAETRAKQAKRPVDSISAKTRGMQQKAQARRQGNR</sequence>
<accession>A0A291QCG2</accession>
<dbReference type="EMBL" id="CP022685">
    <property type="protein sequence ID" value="ATL29312.1"/>
    <property type="molecule type" value="Genomic_DNA"/>
</dbReference>
<proteinExistence type="predicted"/>
<dbReference type="Proteomes" id="UP000221011">
    <property type="component" value="Chromosome"/>
</dbReference>
<feature type="compositionally biased region" description="Basic and acidic residues" evidence="1">
    <location>
        <begin position="1"/>
        <end position="11"/>
    </location>
</feature>
<name>A0A291QCG2_9ACTN</name>
<feature type="region of interest" description="Disordered" evidence="1">
    <location>
        <begin position="1"/>
        <end position="54"/>
    </location>
</feature>